<keyword evidence="8" id="KW-1185">Reference proteome</keyword>
<dbReference type="InterPro" id="IPR008930">
    <property type="entry name" value="Terpenoid_cyclase/PrenylTrfase"/>
</dbReference>
<dbReference type="InterPro" id="IPR044814">
    <property type="entry name" value="Terpene_cyclase_plant_C1"/>
</dbReference>
<comment type="cofactor">
    <cofactor evidence="1">
        <name>Mg(2+)</name>
        <dbReference type="ChEBI" id="CHEBI:18420"/>
    </cofactor>
</comment>
<dbReference type="SUPFAM" id="SSF48576">
    <property type="entry name" value="Terpenoid synthases"/>
    <property type="match status" value="1"/>
</dbReference>
<evidence type="ECO:0000259" key="6">
    <source>
        <dbReference type="Pfam" id="PF03936"/>
    </source>
</evidence>
<dbReference type="GO" id="GO:0016102">
    <property type="term" value="P:diterpenoid biosynthetic process"/>
    <property type="evidence" value="ECO:0007669"/>
    <property type="project" value="InterPro"/>
</dbReference>
<keyword evidence="4" id="KW-0456">Lyase</keyword>
<dbReference type="PANTHER" id="PTHR31225">
    <property type="entry name" value="OS04G0344100 PROTEIN-RELATED"/>
    <property type="match status" value="1"/>
</dbReference>
<dbReference type="Pfam" id="PF03936">
    <property type="entry name" value="Terpene_synth_C"/>
    <property type="match status" value="1"/>
</dbReference>
<dbReference type="SFLD" id="SFLDG01019">
    <property type="entry name" value="Terpene_Cyclase_Like_1_C_Termi"/>
    <property type="match status" value="1"/>
</dbReference>
<dbReference type="InterPro" id="IPR008949">
    <property type="entry name" value="Isoprenoid_synthase_dom_sf"/>
</dbReference>
<evidence type="ECO:0000259" key="5">
    <source>
        <dbReference type="Pfam" id="PF01397"/>
    </source>
</evidence>
<dbReference type="Pfam" id="PF01397">
    <property type="entry name" value="Terpene_synth"/>
    <property type="match status" value="1"/>
</dbReference>
<dbReference type="InterPro" id="IPR001906">
    <property type="entry name" value="Terpene_synth_N"/>
</dbReference>
<dbReference type="Gramene" id="C.cajan_40113.t">
    <property type="protein sequence ID" value="C.cajan_40113.t"/>
    <property type="gene ID" value="C.cajan_40113"/>
</dbReference>
<feature type="domain" description="Terpene synthase metal-binding" evidence="6">
    <location>
        <begin position="107"/>
        <end position="334"/>
    </location>
</feature>
<dbReference type="AlphaFoldDB" id="A0A151QYW9"/>
<reference evidence="7" key="1">
    <citation type="journal article" date="2012" name="Nat. Biotechnol.">
        <title>Draft genome sequence of pigeonpea (Cajanus cajan), an orphan legume crop of resource-poor farmers.</title>
        <authorList>
            <person name="Varshney R.K."/>
            <person name="Chen W."/>
            <person name="Li Y."/>
            <person name="Bharti A.K."/>
            <person name="Saxena R.K."/>
            <person name="Schlueter J.A."/>
            <person name="Donoghue M.T."/>
            <person name="Azam S."/>
            <person name="Fan G."/>
            <person name="Whaley A.M."/>
            <person name="Farmer A.D."/>
            <person name="Sheridan J."/>
            <person name="Iwata A."/>
            <person name="Tuteja R."/>
            <person name="Penmetsa R.V."/>
            <person name="Wu W."/>
            <person name="Upadhyaya H.D."/>
            <person name="Yang S.P."/>
            <person name="Shah T."/>
            <person name="Saxena K.B."/>
            <person name="Michael T."/>
            <person name="McCombie W.R."/>
            <person name="Yang B."/>
            <person name="Zhang G."/>
            <person name="Yang H."/>
            <person name="Wang J."/>
            <person name="Spillane C."/>
            <person name="Cook D.R."/>
            <person name="May G.D."/>
            <person name="Xu X."/>
            <person name="Jackson S.A."/>
        </authorList>
    </citation>
    <scope>NUCLEOTIDE SEQUENCE [LARGE SCALE GENOMIC DNA]</scope>
</reference>
<evidence type="ECO:0000256" key="3">
    <source>
        <dbReference type="ARBA" id="ARBA00022842"/>
    </source>
</evidence>
<dbReference type="Gene3D" id="1.50.10.130">
    <property type="entry name" value="Terpene synthase, N-terminal domain"/>
    <property type="match status" value="1"/>
</dbReference>
<organism evidence="7 8">
    <name type="scientific">Cajanus cajan</name>
    <name type="common">Pigeon pea</name>
    <name type="synonym">Cajanus indicus</name>
    <dbReference type="NCBI Taxonomy" id="3821"/>
    <lineage>
        <taxon>Eukaryota</taxon>
        <taxon>Viridiplantae</taxon>
        <taxon>Streptophyta</taxon>
        <taxon>Embryophyta</taxon>
        <taxon>Tracheophyta</taxon>
        <taxon>Spermatophyta</taxon>
        <taxon>Magnoliopsida</taxon>
        <taxon>eudicotyledons</taxon>
        <taxon>Gunneridae</taxon>
        <taxon>Pentapetalae</taxon>
        <taxon>rosids</taxon>
        <taxon>fabids</taxon>
        <taxon>Fabales</taxon>
        <taxon>Fabaceae</taxon>
        <taxon>Papilionoideae</taxon>
        <taxon>50 kb inversion clade</taxon>
        <taxon>NPAAA clade</taxon>
        <taxon>indigoferoid/millettioid clade</taxon>
        <taxon>Phaseoleae</taxon>
        <taxon>Cajanus</taxon>
    </lineage>
</organism>
<gene>
    <name evidence="7" type="ORF">KK1_043521</name>
</gene>
<dbReference type="CDD" id="cd00684">
    <property type="entry name" value="Terpene_cyclase_plant_C1"/>
    <property type="match status" value="1"/>
</dbReference>
<evidence type="ECO:0000256" key="1">
    <source>
        <dbReference type="ARBA" id="ARBA00001946"/>
    </source>
</evidence>
<name>A0A151QYW9_CAJCA</name>
<dbReference type="PANTHER" id="PTHR31225:SF241">
    <property type="entry name" value="TERPENE SYNTHASE FAMILY, METAL-BINDING DOMAIN PROTEIN"/>
    <property type="match status" value="1"/>
</dbReference>
<dbReference type="InterPro" id="IPR034741">
    <property type="entry name" value="Terpene_cyclase-like_1_C"/>
</dbReference>
<dbReference type="STRING" id="3821.A0A151QYW9"/>
<dbReference type="SUPFAM" id="SSF48239">
    <property type="entry name" value="Terpenoid cyclases/Protein prenyltransferases"/>
    <property type="match status" value="1"/>
</dbReference>
<dbReference type="InterPro" id="IPR036965">
    <property type="entry name" value="Terpene_synth_N_sf"/>
</dbReference>
<dbReference type="Proteomes" id="UP000075243">
    <property type="component" value="Unassembled WGS sequence"/>
</dbReference>
<keyword evidence="2" id="KW-0479">Metal-binding</keyword>
<sequence>MLNLFEAAQLRVHGEDILDEALDFTHTHLKSMTNQLSSSFAAQISHCLRKPLHKGVSRLEARRYISFYEEDPSHCKVLLTFAKLDFNMLQELHQKEVASITKWWKTRKVPYARVRVVEGYLWPLAMSYEPEYSIARKMESKLIGCISLLDDTYDAYGTIEELELFTQAIQSWDISSIQSLSESMKVLFDAIVELCDEIKLTTSSMVVQCIKQAFCNLARAYLVEAKWRHEHYIPTYHEYKDNGVISSTCPLQITSFVLLANFSTQEMFDWILSDPTIIKAVSLIGRLENDISSHKFEQQRMHVASAVECCMKQYNISQKETYKFIKKDIEDFWKVINEECLKSKCIPKPVLDCILNVARITELTYENFKDKYTNGKLLKDYIVALLVDPISIEQHE</sequence>
<dbReference type="InterPro" id="IPR005630">
    <property type="entry name" value="Terpene_synthase_metal-bd"/>
</dbReference>
<proteinExistence type="predicted"/>
<evidence type="ECO:0000313" key="7">
    <source>
        <dbReference type="EMBL" id="KYP35453.1"/>
    </source>
</evidence>
<feature type="domain" description="Terpene synthase N-terminal" evidence="5">
    <location>
        <begin position="1"/>
        <end position="48"/>
    </location>
</feature>
<dbReference type="SFLD" id="SFLDS00005">
    <property type="entry name" value="Isoprenoid_Synthase_Type_I"/>
    <property type="match status" value="1"/>
</dbReference>
<dbReference type="EMBL" id="KQ484381">
    <property type="protein sequence ID" value="KYP35453.1"/>
    <property type="molecule type" value="Genomic_DNA"/>
</dbReference>
<dbReference type="Gene3D" id="1.10.600.10">
    <property type="entry name" value="Farnesyl Diphosphate Synthase"/>
    <property type="match status" value="1"/>
</dbReference>
<accession>A0A151QYW9</accession>
<dbReference type="FunFam" id="1.10.600.10:FF:000007">
    <property type="entry name" value="Isoprene synthase, chloroplastic"/>
    <property type="match status" value="1"/>
</dbReference>
<dbReference type="InterPro" id="IPR050148">
    <property type="entry name" value="Terpene_synthase-like"/>
</dbReference>
<evidence type="ECO:0000256" key="2">
    <source>
        <dbReference type="ARBA" id="ARBA00022723"/>
    </source>
</evidence>
<dbReference type="OMA" id="TSACMHI"/>
<keyword evidence="3" id="KW-0460">Magnesium</keyword>
<protein>
    <submittedName>
        <fullName evidence="7">(+)-delta-cadinene synthase isozyme A</fullName>
    </submittedName>
</protein>
<dbReference type="GO" id="GO:0010333">
    <property type="term" value="F:terpene synthase activity"/>
    <property type="evidence" value="ECO:0007669"/>
    <property type="project" value="InterPro"/>
</dbReference>
<dbReference type="GO" id="GO:0000287">
    <property type="term" value="F:magnesium ion binding"/>
    <property type="evidence" value="ECO:0007669"/>
    <property type="project" value="InterPro"/>
</dbReference>
<evidence type="ECO:0000256" key="4">
    <source>
        <dbReference type="ARBA" id="ARBA00023239"/>
    </source>
</evidence>
<evidence type="ECO:0000313" key="8">
    <source>
        <dbReference type="Proteomes" id="UP000075243"/>
    </source>
</evidence>